<evidence type="ECO:0000313" key="1">
    <source>
        <dbReference type="EMBL" id="SHK68648.1"/>
    </source>
</evidence>
<keyword evidence="2" id="KW-1185">Reference proteome</keyword>
<organism evidence="1 2">
    <name type="scientific">Desulforamulus aeronauticus DSM 10349</name>
    <dbReference type="NCBI Taxonomy" id="1121421"/>
    <lineage>
        <taxon>Bacteria</taxon>
        <taxon>Bacillati</taxon>
        <taxon>Bacillota</taxon>
        <taxon>Clostridia</taxon>
        <taxon>Eubacteriales</taxon>
        <taxon>Peptococcaceae</taxon>
        <taxon>Desulforamulus</taxon>
    </lineage>
</organism>
<reference evidence="2" key="1">
    <citation type="submission" date="2016-11" db="EMBL/GenBank/DDBJ databases">
        <authorList>
            <person name="Varghese N."/>
            <person name="Submissions S."/>
        </authorList>
    </citation>
    <scope>NUCLEOTIDE SEQUENCE [LARGE SCALE GENOMIC DNA]</scope>
    <source>
        <strain evidence="2">DSM 10349</strain>
    </source>
</reference>
<name>A0A1M6UHT7_9FIRM</name>
<dbReference type="Proteomes" id="UP000183997">
    <property type="component" value="Unassembled WGS sequence"/>
</dbReference>
<dbReference type="AlphaFoldDB" id="A0A1M6UHT7"/>
<proteinExistence type="predicted"/>
<gene>
    <name evidence="1" type="ORF">SAMN02745123_02766</name>
</gene>
<accession>A0A1M6UHT7</accession>
<dbReference type="EMBL" id="FRAR01000020">
    <property type="protein sequence ID" value="SHK68648.1"/>
    <property type="molecule type" value="Genomic_DNA"/>
</dbReference>
<protein>
    <submittedName>
        <fullName evidence="1">Uncharacterized protein</fullName>
    </submittedName>
</protein>
<dbReference type="STRING" id="1121421.SAMN02745123_02766"/>
<sequence>MERGVTMPAKQGRVSLRVILGIIIVLLLGGLAVSCYPGQWQAAQRVQGFIDAVNENNSGDVYPYLLPQLRERINKEDFVRNFAKERSYPYLTPLYLYLDEVKLAPDRYTGEAVLTVAARLPGEKMRVQLYYYRGKYYIAAFEDIVDGTFEEKFKKL</sequence>
<dbReference type="PROSITE" id="PS51257">
    <property type="entry name" value="PROKAR_LIPOPROTEIN"/>
    <property type="match status" value="1"/>
</dbReference>
<evidence type="ECO:0000313" key="2">
    <source>
        <dbReference type="Proteomes" id="UP000183997"/>
    </source>
</evidence>